<dbReference type="RefSeq" id="WP_200796914.1">
    <property type="nucleotide sequence ID" value="NZ_AP024897.1"/>
</dbReference>
<dbReference type="Proteomes" id="UP000184600">
    <property type="component" value="Unassembled WGS sequence"/>
</dbReference>
<proteinExistence type="predicted"/>
<sequence length="58" mass="6916">MDSQVTQLRKNFYQQVQADKKYTMPEVCSTLSLLTEEELKQIEQVWVELAIWKKSQSH</sequence>
<gene>
    <name evidence="1" type="ORF">VQ7734_02184</name>
</gene>
<dbReference type="STRING" id="1117707.VQ7734_02184"/>
<evidence type="ECO:0000313" key="2">
    <source>
        <dbReference type="Proteomes" id="UP000184600"/>
    </source>
</evidence>
<evidence type="ECO:0008006" key="3">
    <source>
        <dbReference type="Google" id="ProtNLM"/>
    </source>
</evidence>
<name>A0A1M7YUY3_9VIBR</name>
<dbReference type="EMBL" id="FRFG01000025">
    <property type="protein sequence ID" value="SHO56415.1"/>
    <property type="molecule type" value="Genomic_DNA"/>
</dbReference>
<accession>A0A1M7YUY3</accession>
<evidence type="ECO:0000313" key="1">
    <source>
        <dbReference type="EMBL" id="SHO56415.1"/>
    </source>
</evidence>
<protein>
    <recommendedName>
        <fullName evidence="3">3-demethylubiquinone-9 3-methyltransferase</fullName>
    </recommendedName>
</protein>
<organism evidence="1 2">
    <name type="scientific">Vibrio quintilis</name>
    <dbReference type="NCBI Taxonomy" id="1117707"/>
    <lineage>
        <taxon>Bacteria</taxon>
        <taxon>Pseudomonadati</taxon>
        <taxon>Pseudomonadota</taxon>
        <taxon>Gammaproteobacteria</taxon>
        <taxon>Vibrionales</taxon>
        <taxon>Vibrionaceae</taxon>
        <taxon>Vibrio</taxon>
    </lineage>
</organism>
<reference evidence="2" key="1">
    <citation type="submission" date="2016-12" db="EMBL/GenBank/DDBJ databases">
        <authorList>
            <person name="Rodrigo-Torres L."/>
            <person name="Arahal R.D."/>
            <person name="Lucena T."/>
        </authorList>
    </citation>
    <scope>NUCLEOTIDE SEQUENCE [LARGE SCALE GENOMIC DNA]</scope>
</reference>
<dbReference type="AlphaFoldDB" id="A0A1M7YUY3"/>
<keyword evidence="2" id="KW-1185">Reference proteome</keyword>